<name>A0ABR2XBL7_9PEZI</name>
<feature type="domain" description="CCHC-type" evidence="2">
    <location>
        <begin position="485"/>
        <end position="501"/>
    </location>
</feature>
<feature type="compositionally biased region" description="Basic and acidic residues" evidence="1">
    <location>
        <begin position="274"/>
        <end position="296"/>
    </location>
</feature>
<feature type="region of interest" description="Disordered" evidence="1">
    <location>
        <begin position="24"/>
        <end position="54"/>
    </location>
</feature>
<reference evidence="3 4" key="1">
    <citation type="submission" date="2024-02" db="EMBL/GenBank/DDBJ databases">
        <title>First draft genome assembly of two strains of Seiridium cardinale.</title>
        <authorList>
            <person name="Emiliani G."/>
            <person name="Scali E."/>
        </authorList>
    </citation>
    <scope>NUCLEOTIDE SEQUENCE [LARGE SCALE GENOMIC DNA]</scope>
    <source>
        <strain evidence="3 4">BM-138-000479</strain>
    </source>
</reference>
<gene>
    <name evidence="3" type="ORF">SCAR479_12224</name>
</gene>
<feature type="compositionally biased region" description="Polar residues" evidence="1">
    <location>
        <begin position="24"/>
        <end position="39"/>
    </location>
</feature>
<feature type="compositionally biased region" description="Polar residues" evidence="1">
    <location>
        <begin position="321"/>
        <end position="333"/>
    </location>
</feature>
<evidence type="ECO:0000313" key="4">
    <source>
        <dbReference type="Proteomes" id="UP001465668"/>
    </source>
</evidence>
<dbReference type="InterPro" id="IPR001878">
    <property type="entry name" value="Znf_CCHC"/>
</dbReference>
<comment type="caution">
    <text evidence="3">The sequence shown here is derived from an EMBL/GenBank/DDBJ whole genome shotgun (WGS) entry which is preliminary data.</text>
</comment>
<evidence type="ECO:0000259" key="2">
    <source>
        <dbReference type="SMART" id="SM00343"/>
    </source>
</evidence>
<sequence>MGPPPPPSSQPPIQQFIFSGNASYNQSMMPSAHESWQSNPSPSPAPTYPSYSPAPVAVDSMSRGSMPREQQNYQGAWSVMHTPVRQIVEPLEKCQNCGYKKPNHFCWECVFINKDGFMKDICHVCNSSDHRYANCMKRLAYEVGSRQRLDYDHYWTVIVRMGKCAVPSAPSFLETWDKSGRITSYLPNSPEFCQQLIHKNSPLGQPRHDYKNFPYTGSPFADQEYLPHDPVFARIRRSLGDINVHLPVTPMTQPRGRRTSDRSSQGRDRRSRSPKSDAVMRDVSKRERSPRRRDSSQDSVQYEGTKRRPQPGDVPSVVPSAPTTSMGNAPSVISSTATTSLGEEQEAHSMVGSVSTSLLLQRPTSNSYVTHVKSARDPSARSASARCALAAIKERRAAMRKKQLGGESWILPEDDDLVQPGGSAGHSTTGHSSTGLTEAIGKVTLAGLNQAAALRATAQARGDPCNNCGNASEIHHAKPDECPMPCGHCGSDQHKARDCDQSAQACRLNADTAL</sequence>
<dbReference type="EMBL" id="JARVKM010000080">
    <property type="protein sequence ID" value="KAK9771100.1"/>
    <property type="molecule type" value="Genomic_DNA"/>
</dbReference>
<protein>
    <recommendedName>
        <fullName evidence="2">CCHC-type domain-containing protein</fullName>
    </recommendedName>
</protein>
<feature type="region of interest" description="Disordered" evidence="1">
    <location>
        <begin position="244"/>
        <end position="333"/>
    </location>
</feature>
<organism evidence="3 4">
    <name type="scientific">Seiridium cardinale</name>
    <dbReference type="NCBI Taxonomy" id="138064"/>
    <lineage>
        <taxon>Eukaryota</taxon>
        <taxon>Fungi</taxon>
        <taxon>Dikarya</taxon>
        <taxon>Ascomycota</taxon>
        <taxon>Pezizomycotina</taxon>
        <taxon>Sordariomycetes</taxon>
        <taxon>Xylariomycetidae</taxon>
        <taxon>Amphisphaeriales</taxon>
        <taxon>Sporocadaceae</taxon>
        <taxon>Seiridium</taxon>
    </lineage>
</organism>
<proteinExistence type="predicted"/>
<accession>A0ABR2XBL7</accession>
<evidence type="ECO:0000313" key="3">
    <source>
        <dbReference type="EMBL" id="KAK9771100.1"/>
    </source>
</evidence>
<feature type="compositionally biased region" description="Basic and acidic residues" evidence="1">
    <location>
        <begin position="258"/>
        <end position="268"/>
    </location>
</feature>
<feature type="domain" description="CCHC-type" evidence="2">
    <location>
        <begin position="121"/>
        <end position="137"/>
    </location>
</feature>
<dbReference type="SMART" id="SM00343">
    <property type="entry name" value="ZnF_C2HC"/>
    <property type="match status" value="2"/>
</dbReference>
<dbReference type="Proteomes" id="UP001465668">
    <property type="component" value="Unassembled WGS sequence"/>
</dbReference>
<keyword evidence="4" id="KW-1185">Reference proteome</keyword>
<evidence type="ECO:0000256" key="1">
    <source>
        <dbReference type="SAM" id="MobiDB-lite"/>
    </source>
</evidence>